<evidence type="ECO:0000256" key="2">
    <source>
        <dbReference type="ARBA" id="ARBA00003297"/>
    </source>
</evidence>
<feature type="domain" description="Flavodoxin-like" evidence="9">
    <location>
        <begin position="13"/>
        <end position="154"/>
    </location>
</feature>
<comment type="similarity">
    <text evidence="3 8">Belongs to the flavodoxin family.</text>
</comment>
<evidence type="ECO:0000259" key="9">
    <source>
        <dbReference type="PROSITE" id="PS50902"/>
    </source>
</evidence>
<sequence>MNNIERKIKLTRVLIVYASLTGNTRAGAHILEDAFLELNTDVEVIESYDADPFEYEDYDICVVGTYTYGTDANLPDEIVDFYEELEDVDLNGKVYGVFGSGDVFYVGKYCLCVDYFEDQFEKTGAKKGADGVKYNLDPNEEATAHLKSFAKELVAKHEQMN</sequence>
<dbReference type="InterPro" id="IPR010087">
    <property type="entry name" value="Flav_short"/>
</dbReference>
<dbReference type="GO" id="GO:0009055">
    <property type="term" value="F:electron transfer activity"/>
    <property type="evidence" value="ECO:0007669"/>
    <property type="project" value="UniProtKB-UniRule"/>
</dbReference>
<dbReference type="PANTHER" id="PTHR42809">
    <property type="entry name" value="FLAVODOXIN 2"/>
    <property type="match status" value="1"/>
</dbReference>
<comment type="cofactor">
    <cofactor evidence="1 8">
        <name>FMN</name>
        <dbReference type="ChEBI" id="CHEBI:58210"/>
    </cofactor>
</comment>
<reference evidence="10" key="1">
    <citation type="journal article" date="2021" name="PeerJ">
        <title>Extensive microbial diversity within the chicken gut microbiome revealed by metagenomics and culture.</title>
        <authorList>
            <person name="Gilroy R."/>
            <person name="Ravi A."/>
            <person name="Getino M."/>
            <person name="Pursley I."/>
            <person name="Horton D.L."/>
            <person name="Alikhan N.F."/>
            <person name="Baker D."/>
            <person name="Gharbi K."/>
            <person name="Hall N."/>
            <person name="Watson M."/>
            <person name="Adriaenssens E.M."/>
            <person name="Foster-Nyarko E."/>
            <person name="Jarju S."/>
            <person name="Secka A."/>
            <person name="Antonio M."/>
            <person name="Oren A."/>
            <person name="Chaudhuri R.R."/>
            <person name="La Ragione R."/>
            <person name="Hildebrand F."/>
            <person name="Pallen M.J."/>
        </authorList>
    </citation>
    <scope>NUCLEOTIDE SEQUENCE</scope>
    <source>
        <strain evidence="10">CHK169-4300</strain>
    </source>
</reference>
<comment type="caution">
    <text evidence="10">The sequence shown here is derived from an EMBL/GenBank/DDBJ whole genome shotgun (WGS) entry which is preliminary data.</text>
</comment>
<keyword evidence="5 8" id="KW-0285">Flavoprotein</keyword>
<name>A0A9D2G0Y4_9LACT</name>
<evidence type="ECO:0000313" key="10">
    <source>
        <dbReference type="EMBL" id="HIZ70197.1"/>
    </source>
</evidence>
<dbReference type="InterPro" id="IPR001226">
    <property type="entry name" value="Flavodoxin_CS"/>
</dbReference>
<dbReference type="InterPro" id="IPR050619">
    <property type="entry name" value="Flavodoxin"/>
</dbReference>
<dbReference type="GO" id="GO:0010181">
    <property type="term" value="F:FMN binding"/>
    <property type="evidence" value="ECO:0007669"/>
    <property type="project" value="UniProtKB-UniRule"/>
</dbReference>
<protein>
    <recommendedName>
        <fullName evidence="8">Flavodoxin</fullName>
    </recommendedName>
</protein>
<dbReference type="InterPro" id="IPR008254">
    <property type="entry name" value="Flavodoxin/NO_synth"/>
</dbReference>
<keyword evidence="6 8" id="KW-0288">FMN</keyword>
<dbReference type="Proteomes" id="UP000824106">
    <property type="component" value="Unassembled WGS sequence"/>
</dbReference>
<organism evidence="10 11">
    <name type="scientific">Candidatus Atopostipes pullistercoris</name>
    <dbReference type="NCBI Taxonomy" id="2838467"/>
    <lineage>
        <taxon>Bacteria</taxon>
        <taxon>Bacillati</taxon>
        <taxon>Bacillota</taxon>
        <taxon>Bacilli</taxon>
        <taxon>Lactobacillales</taxon>
        <taxon>Carnobacteriaceae</taxon>
        <taxon>Atopostipes</taxon>
    </lineage>
</organism>
<keyword evidence="7 8" id="KW-0249">Electron transport</keyword>
<dbReference type="PROSITE" id="PS50902">
    <property type="entry name" value="FLAVODOXIN_LIKE"/>
    <property type="match status" value="1"/>
</dbReference>
<proteinExistence type="inferred from homology"/>
<dbReference type="GO" id="GO:0016651">
    <property type="term" value="F:oxidoreductase activity, acting on NAD(P)H"/>
    <property type="evidence" value="ECO:0007669"/>
    <property type="project" value="UniProtKB-ARBA"/>
</dbReference>
<evidence type="ECO:0000313" key="11">
    <source>
        <dbReference type="Proteomes" id="UP000824106"/>
    </source>
</evidence>
<reference evidence="10" key="2">
    <citation type="submission" date="2021-04" db="EMBL/GenBank/DDBJ databases">
        <authorList>
            <person name="Gilroy R."/>
        </authorList>
    </citation>
    <scope>NUCLEOTIDE SEQUENCE</scope>
    <source>
        <strain evidence="10">CHK169-4300</strain>
    </source>
</reference>
<gene>
    <name evidence="10" type="ORF">H9808_00245</name>
</gene>
<evidence type="ECO:0000256" key="5">
    <source>
        <dbReference type="ARBA" id="ARBA00022630"/>
    </source>
</evidence>
<dbReference type="Gene3D" id="3.40.50.360">
    <property type="match status" value="1"/>
</dbReference>
<dbReference type="AlphaFoldDB" id="A0A9D2G0Y4"/>
<evidence type="ECO:0000256" key="6">
    <source>
        <dbReference type="ARBA" id="ARBA00022643"/>
    </source>
</evidence>
<dbReference type="NCBIfam" id="TIGR01753">
    <property type="entry name" value="flav_short"/>
    <property type="match status" value="1"/>
</dbReference>
<comment type="function">
    <text evidence="2 8">Low-potential electron donor to a number of redox enzymes.</text>
</comment>
<evidence type="ECO:0000256" key="8">
    <source>
        <dbReference type="RuleBase" id="RU367037"/>
    </source>
</evidence>
<evidence type="ECO:0000256" key="7">
    <source>
        <dbReference type="ARBA" id="ARBA00022982"/>
    </source>
</evidence>
<evidence type="ECO:0000256" key="1">
    <source>
        <dbReference type="ARBA" id="ARBA00001917"/>
    </source>
</evidence>
<dbReference type="PROSITE" id="PS00201">
    <property type="entry name" value="FLAVODOXIN"/>
    <property type="match status" value="1"/>
</dbReference>
<dbReference type="SUPFAM" id="SSF52218">
    <property type="entry name" value="Flavoproteins"/>
    <property type="match status" value="1"/>
</dbReference>
<accession>A0A9D2G0Y4</accession>
<keyword evidence="4 8" id="KW-0813">Transport</keyword>
<dbReference type="NCBIfam" id="NF005587">
    <property type="entry name" value="PRK07308.1"/>
    <property type="match status" value="1"/>
</dbReference>
<dbReference type="InterPro" id="IPR029039">
    <property type="entry name" value="Flavoprotein-like_sf"/>
</dbReference>
<evidence type="ECO:0000256" key="3">
    <source>
        <dbReference type="ARBA" id="ARBA00005267"/>
    </source>
</evidence>
<dbReference type="Pfam" id="PF00258">
    <property type="entry name" value="Flavodoxin_1"/>
    <property type="match status" value="1"/>
</dbReference>
<evidence type="ECO:0000256" key="4">
    <source>
        <dbReference type="ARBA" id="ARBA00022448"/>
    </source>
</evidence>
<dbReference type="PANTHER" id="PTHR42809:SF1">
    <property type="entry name" value="FLAVODOXIN 1"/>
    <property type="match status" value="1"/>
</dbReference>
<dbReference type="EMBL" id="DXAZ01000001">
    <property type="protein sequence ID" value="HIZ70197.1"/>
    <property type="molecule type" value="Genomic_DNA"/>
</dbReference>